<name>A0A3S9ACE5_9BACL</name>
<dbReference type="GO" id="GO:0016301">
    <property type="term" value="F:kinase activity"/>
    <property type="evidence" value="ECO:0007669"/>
    <property type="project" value="UniProtKB-KW"/>
</dbReference>
<keyword evidence="2" id="KW-0547">Nucleotide-binding</keyword>
<dbReference type="InterPro" id="IPR003594">
    <property type="entry name" value="HATPase_dom"/>
</dbReference>
<evidence type="ECO:0000313" key="8">
    <source>
        <dbReference type="Proteomes" id="UP000272528"/>
    </source>
</evidence>
<keyword evidence="3 7" id="KW-0418">Kinase</keyword>
<evidence type="ECO:0000256" key="1">
    <source>
        <dbReference type="ARBA" id="ARBA00022679"/>
    </source>
</evidence>
<evidence type="ECO:0000259" key="6">
    <source>
        <dbReference type="PROSITE" id="PS50109"/>
    </source>
</evidence>
<dbReference type="Proteomes" id="UP000272528">
    <property type="component" value="Chromosome"/>
</dbReference>
<dbReference type="InterPro" id="IPR005467">
    <property type="entry name" value="His_kinase_dom"/>
</dbReference>
<accession>A0A3S9ACE5</accession>
<dbReference type="AlphaFoldDB" id="A0A3S9ACE5"/>
<evidence type="ECO:0000256" key="3">
    <source>
        <dbReference type="ARBA" id="ARBA00022777"/>
    </source>
</evidence>
<evidence type="ECO:0000256" key="2">
    <source>
        <dbReference type="ARBA" id="ARBA00022741"/>
    </source>
</evidence>
<evidence type="ECO:0000313" key="7">
    <source>
        <dbReference type="EMBL" id="AZN43422.1"/>
    </source>
</evidence>
<dbReference type="InterPro" id="IPR036890">
    <property type="entry name" value="HATPase_C_sf"/>
</dbReference>
<protein>
    <submittedName>
        <fullName evidence="7">HAMP domain-containing histidine kinase</fullName>
    </submittedName>
</protein>
<dbReference type="Pfam" id="PF02518">
    <property type="entry name" value="HATPase_c"/>
    <property type="match status" value="1"/>
</dbReference>
<keyword evidence="4" id="KW-0067">ATP-binding</keyword>
<dbReference type="SUPFAM" id="SSF55874">
    <property type="entry name" value="ATPase domain of HSP90 chaperone/DNA topoisomerase II/histidine kinase"/>
    <property type="match status" value="1"/>
</dbReference>
<keyword evidence="8" id="KW-1185">Reference proteome</keyword>
<sequence>MTVTWRCPCNRHFALYAQVSATFIGTNMRLAELLHHIVSLLDPLARLHEVSLRSSLAAGIWIETDKALFQQSMENILKCLLEEPTKTRAVTLALQPIKNKARIVLLNSYNGIGKQSLLESFYCSFRENGCGVGLSVSFRMIELMNGKIDYNKANPEGMEIVLEFPLALFSASLNKQQIAIFGSDMNSS</sequence>
<reference evidence="8" key="1">
    <citation type="submission" date="2018-12" db="EMBL/GenBank/DDBJ databases">
        <title>Genome sequence of Peanibacillus sp.</title>
        <authorList>
            <person name="Subramani G."/>
            <person name="Srinivasan S."/>
            <person name="Kim M.K."/>
        </authorList>
    </citation>
    <scope>NUCLEOTIDE SEQUENCE [LARGE SCALE GENOMIC DNA]</scope>
    <source>
        <strain evidence="8">18JY67-1</strain>
    </source>
</reference>
<dbReference type="EMBL" id="CP034437">
    <property type="protein sequence ID" value="AZN43422.1"/>
    <property type="molecule type" value="Genomic_DNA"/>
</dbReference>
<feature type="domain" description="Histidine kinase" evidence="6">
    <location>
        <begin position="30"/>
        <end position="168"/>
    </location>
</feature>
<dbReference type="GO" id="GO:0005524">
    <property type="term" value="F:ATP binding"/>
    <property type="evidence" value="ECO:0007669"/>
    <property type="project" value="UniProtKB-KW"/>
</dbReference>
<proteinExistence type="predicted"/>
<dbReference type="GO" id="GO:0000160">
    <property type="term" value="P:phosphorelay signal transduction system"/>
    <property type="evidence" value="ECO:0007669"/>
    <property type="project" value="UniProtKB-KW"/>
</dbReference>
<evidence type="ECO:0000256" key="4">
    <source>
        <dbReference type="ARBA" id="ARBA00022840"/>
    </source>
</evidence>
<dbReference type="PROSITE" id="PS50109">
    <property type="entry name" value="HIS_KIN"/>
    <property type="match status" value="1"/>
</dbReference>
<keyword evidence="5" id="KW-0902">Two-component regulatory system</keyword>
<dbReference type="Gene3D" id="3.30.565.10">
    <property type="entry name" value="Histidine kinase-like ATPase, C-terminal domain"/>
    <property type="match status" value="1"/>
</dbReference>
<gene>
    <name evidence="7" type="ORF">EJC50_29830</name>
</gene>
<keyword evidence="1" id="KW-0808">Transferase</keyword>
<evidence type="ECO:0000256" key="5">
    <source>
        <dbReference type="ARBA" id="ARBA00023012"/>
    </source>
</evidence>
<dbReference type="KEGG" id="palb:EJC50_29830"/>
<dbReference type="RefSeq" id="WP_126019930.1">
    <property type="nucleotide sequence ID" value="NZ_CP034437.1"/>
</dbReference>
<organism evidence="7 8">
    <name type="scientific">Paenibacillus albus</name>
    <dbReference type="NCBI Taxonomy" id="2495582"/>
    <lineage>
        <taxon>Bacteria</taxon>
        <taxon>Bacillati</taxon>
        <taxon>Bacillota</taxon>
        <taxon>Bacilli</taxon>
        <taxon>Bacillales</taxon>
        <taxon>Paenibacillaceae</taxon>
        <taxon>Paenibacillus</taxon>
    </lineage>
</organism>